<gene>
    <name evidence="1" type="ORF">QO002_003423</name>
</gene>
<evidence type="ECO:0000313" key="2">
    <source>
        <dbReference type="Proteomes" id="UP001230207"/>
    </source>
</evidence>
<dbReference type="Proteomes" id="UP001230207">
    <property type="component" value="Unassembled WGS sequence"/>
</dbReference>
<name>A0ABU0BSQ4_9HYPH</name>
<organism evidence="1 2">
    <name type="scientific">Pararhizobium capsulatum DSM 1112</name>
    <dbReference type="NCBI Taxonomy" id="1121113"/>
    <lineage>
        <taxon>Bacteria</taxon>
        <taxon>Pseudomonadati</taxon>
        <taxon>Pseudomonadota</taxon>
        <taxon>Alphaproteobacteria</taxon>
        <taxon>Hyphomicrobiales</taxon>
        <taxon>Rhizobiaceae</taxon>
        <taxon>Rhizobium/Agrobacterium group</taxon>
        <taxon>Pararhizobium</taxon>
    </lineage>
</organism>
<proteinExistence type="predicted"/>
<dbReference type="RefSeq" id="WP_307231762.1">
    <property type="nucleotide sequence ID" value="NZ_JAUSVF010000001.1"/>
</dbReference>
<keyword evidence="2" id="KW-1185">Reference proteome</keyword>
<comment type="caution">
    <text evidence="1">The sequence shown here is derived from an EMBL/GenBank/DDBJ whole genome shotgun (WGS) entry which is preliminary data.</text>
</comment>
<dbReference type="EMBL" id="JAUSVF010000001">
    <property type="protein sequence ID" value="MDQ0321285.1"/>
    <property type="molecule type" value="Genomic_DNA"/>
</dbReference>
<sequence length="66" mass="7551">MTKLEHIEKSVTDLAPDEFQKFAAWFERLQATRWDAQIQADAERGALDNLADSAISDFRAGRTRKL</sequence>
<accession>A0ABU0BSQ4</accession>
<reference evidence="1 2" key="1">
    <citation type="submission" date="2023-07" db="EMBL/GenBank/DDBJ databases">
        <title>Genomic Encyclopedia of Type Strains, Phase IV (KMG-IV): sequencing the most valuable type-strain genomes for metagenomic binning, comparative biology and taxonomic classification.</title>
        <authorList>
            <person name="Goeker M."/>
        </authorList>
    </citation>
    <scope>NUCLEOTIDE SEQUENCE [LARGE SCALE GENOMIC DNA]</scope>
    <source>
        <strain evidence="1 2">DSM 1112</strain>
    </source>
</reference>
<protein>
    <submittedName>
        <fullName evidence="1">Uncharacterized protein</fullName>
    </submittedName>
</protein>
<evidence type="ECO:0000313" key="1">
    <source>
        <dbReference type="EMBL" id="MDQ0321285.1"/>
    </source>
</evidence>